<feature type="active site" evidence="7">
    <location>
        <position position="170"/>
    </location>
</feature>
<gene>
    <name evidence="11" type="ORF">DK419_19885</name>
</gene>
<feature type="domain" description="Peptidase M4" evidence="9">
    <location>
        <begin position="70"/>
        <end position="177"/>
    </location>
</feature>
<keyword evidence="12" id="KW-1185">Reference proteome</keyword>
<evidence type="ECO:0000256" key="5">
    <source>
        <dbReference type="ARBA" id="ARBA00022833"/>
    </source>
</evidence>
<evidence type="ECO:0000259" key="10">
    <source>
        <dbReference type="Pfam" id="PF02868"/>
    </source>
</evidence>
<dbReference type="KEGG" id="mtea:DK419_19885"/>
<dbReference type="Gene3D" id="1.10.390.10">
    <property type="entry name" value="Neutral Protease Domain 2"/>
    <property type="match status" value="1"/>
</dbReference>
<dbReference type="PANTHER" id="PTHR43579:SF1">
    <property type="entry name" value="NEUTRAL METALLOPROTEINASE"/>
    <property type="match status" value="1"/>
</dbReference>
<dbReference type="InterPro" id="IPR052759">
    <property type="entry name" value="Metalloprotease_M4"/>
</dbReference>
<dbReference type="Pfam" id="PF02868">
    <property type="entry name" value="Peptidase_M4_C"/>
    <property type="match status" value="1"/>
</dbReference>
<dbReference type="SUPFAM" id="SSF55486">
    <property type="entry name" value="Metalloproteases ('zincins'), catalytic domain"/>
    <property type="match status" value="1"/>
</dbReference>
<feature type="domain" description="Peptidase M4 C-terminal" evidence="10">
    <location>
        <begin position="181"/>
        <end position="342"/>
    </location>
</feature>
<dbReference type="AlphaFoldDB" id="A0A2U8WSE1"/>
<keyword evidence="8" id="KW-0964">Secreted</keyword>
<dbReference type="Pfam" id="PF01447">
    <property type="entry name" value="Peptidase_M4"/>
    <property type="match status" value="1"/>
</dbReference>
<dbReference type="OrthoDB" id="5378341at2"/>
<accession>A0A2U8WSE1</accession>
<dbReference type="InterPro" id="IPR027268">
    <property type="entry name" value="Peptidase_M4/M1_CTD_sf"/>
</dbReference>
<dbReference type="GO" id="GO:0004222">
    <property type="term" value="F:metalloendopeptidase activity"/>
    <property type="evidence" value="ECO:0007669"/>
    <property type="project" value="UniProtKB-UniRule"/>
</dbReference>
<evidence type="ECO:0000256" key="3">
    <source>
        <dbReference type="ARBA" id="ARBA00022723"/>
    </source>
</evidence>
<evidence type="ECO:0000256" key="4">
    <source>
        <dbReference type="ARBA" id="ARBA00022801"/>
    </source>
</evidence>
<dbReference type="Proteomes" id="UP000245444">
    <property type="component" value="Chromosome"/>
</dbReference>
<comment type="subcellular location">
    <subcellularLocation>
        <location evidence="8">Secreted</location>
    </subcellularLocation>
</comment>
<keyword evidence="6 8" id="KW-0482">Metalloprotease</keyword>
<evidence type="ECO:0000256" key="7">
    <source>
        <dbReference type="PIRSR" id="PIRSR623612-1"/>
    </source>
</evidence>
<sequence length="343" mass="37156">MRCTCHIVPADVLRRLAQDASLSQDTQRAFIDTAKVDVEQRRIRVQAVKLTMVAQATAQTVTALAPAPALSLYDCNHTQNLPGTPIANPPASADQTARNVSATTSDVADFYATVFKRNSIDDGGMTLLSSIHYGIKYANAFWNGLQMAYGDGDGLIFTDFSQSNDVIAHELTHGVTQYTLQLNYTNEAGGLNEHLSDCFGSMFRQWKANQTVAQADWLIGKDIVGPQAQAKGLTCLRDMANPAGAHCIGPQITHFSQYKAGMDPHYSSGVPNLAFHTICMAVGGQSWDKVGQVWYRVMTTSGAKPAMRMKTFANRTRSAASQLYPGDTALSQAVDAGWKQVGL</sequence>
<dbReference type="GO" id="GO:0046872">
    <property type="term" value="F:metal ion binding"/>
    <property type="evidence" value="ECO:0007669"/>
    <property type="project" value="UniProtKB-UniRule"/>
</dbReference>
<keyword evidence="2 8" id="KW-0645">Protease</keyword>
<protein>
    <recommendedName>
        <fullName evidence="8">Neutral metalloproteinase</fullName>
        <ecNumber evidence="8">3.4.24.-</ecNumber>
    </recommendedName>
</protein>
<dbReference type="InterPro" id="IPR023612">
    <property type="entry name" value="Peptidase_M4"/>
</dbReference>
<evidence type="ECO:0000259" key="9">
    <source>
        <dbReference type="Pfam" id="PF01447"/>
    </source>
</evidence>
<name>A0A2U8WSE1_9HYPH</name>
<dbReference type="PRINTS" id="PR00730">
    <property type="entry name" value="THERMOLYSIN"/>
</dbReference>
<evidence type="ECO:0000256" key="1">
    <source>
        <dbReference type="ARBA" id="ARBA00009388"/>
    </source>
</evidence>
<dbReference type="RefSeq" id="WP_109960619.1">
    <property type="nucleotide sequence ID" value="NZ_CP029553.1"/>
</dbReference>
<dbReference type="CDD" id="cd09597">
    <property type="entry name" value="M4_TLP"/>
    <property type="match status" value="1"/>
</dbReference>
<comment type="cofactor">
    <cofactor evidence="8">
        <name>Zn(2+)</name>
        <dbReference type="ChEBI" id="CHEBI:29105"/>
    </cofactor>
</comment>
<organism evidence="11 12">
    <name type="scientific">Methylobacterium terrae</name>
    <dbReference type="NCBI Taxonomy" id="2202827"/>
    <lineage>
        <taxon>Bacteria</taxon>
        <taxon>Pseudomonadati</taxon>
        <taxon>Pseudomonadota</taxon>
        <taxon>Alphaproteobacteria</taxon>
        <taxon>Hyphomicrobiales</taxon>
        <taxon>Methylobacteriaceae</taxon>
        <taxon>Methylobacterium</taxon>
    </lineage>
</organism>
<evidence type="ECO:0000313" key="11">
    <source>
        <dbReference type="EMBL" id="AWN48330.1"/>
    </source>
</evidence>
<dbReference type="Gene3D" id="3.10.170.10">
    <property type="match status" value="1"/>
</dbReference>
<evidence type="ECO:0000256" key="8">
    <source>
        <dbReference type="RuleBase" id="RU366073"/>
    </source>
</evidence>
<evidence type="ECO:0000256" key="6">
    <source>
        <dbReference type="ARBA" id="ARBA00023049"/>
    </source>
</evidence>
<proteinExistence type="inferred from homology"/>
<dbReference type="InterPro" id="IPR013856">
    <property type="entry name" value="Peptidase_M4_domain"/>
</dbReference>
<evidence type="ECO:0000256" key="2">
    <source>
        <dbReference type="ARBA" id="ARBA00022670"/>
    </source>
</evidence>
<keyword evidence="4 8" id="KW-0378">Hydrolase</keyword>
<dbReference type="GO" id="GO:0005576">
    <property type="term" value="C:extracellular region"/>
    <property type="evidence" value="ECO:0007669"/>
    <property type="project" value="UniProtKB-SubCell"/>
</dbReference>
<dbReference type="EMBL" id="CP029553">
    <property type="protein sequence ID" value="AWN48330.1"/>
    <property type="molecule type" value="Genomic_DNA"/>
</dbReference>
<feature type="active site" description="Proton donor" evidence="7">
    <location>
        <position position="265"/>
    </location>
</feature>
<dbReference type="PANTHER" id="PTHR43579">
    <property type="match status" value="1"/>
</dbReference>
<dbReference type="EC" id="3.4.24.-" evidence="8"/>
<dbReference type="GO" id="GO:0006508">
    <property type="term" value="P:proteolysis"/>
    <property type="evidence" value="ECO:0007669"/>
    <property type="project" value="UniProtKB-KW"/>
</dbReference>
<keyword evidence="5 8" id="KW-0862">Zinc</keyword>
<reference evidence="11 12" key="1">
    <citation type="submission" date="2018-05" db="EMBL/GenBank/DDBJ databases">
        <title>Complete Genome Sequence of Methylobacterium sp. 17Sr1-28.</title>
        <authorList>
            <person name="Srinivasan S."/>
        </authorList>
    </citation>
    <scope>NUCLEOTIDE SEQUENCE [LARGE SCALE GENOMIC DNA]</scope>
    <source>
        <strain evidence="11 12">17Sr1-28</strain>
    </source>
</reference>
<comment type="function">
    <text evidence="8">Extracellular zinc metalloprotease.</text>
</comment>
<keyword evidence="3" id="KW-0479">Metal-binding</keyword>
<dbReference type="InterPro" id="IPR001570">
    <property type="entry name" value="Peptidase_M4_C_domain"/>
</dbReference>
<comment type="similarity">
    <text evidence="1 8">Belongs to the peptidase M4 family.</text>
</comment>
<evidence type="ECO:0000313" key="12">
    <source>
        <dbReference type="Proteomes" id="UP000245444"/>
    </source>
</evidence>